<gene>
    <name evidence="2" type="ORF">H8K32_03870</name>
</gene>
<sequence>MNALTNEIKTRARLLLKLLESSNNAASKRALILSRKQRWEIPEQWQLRHCLNLAAADCGFQHWEHAREVLGGNSVANTDMGDFWHGAEVSGYTNHWFANYAEALAQLEAKPQEYLLPYRYQYLVVSADYISALGIAPDAPVWAQIANDLVAGYASASWLRLAQQRMQASRIERFERVWDVQQSALDLQSTEAEAQRVLKTFIQNGRLLKIPEQRKKRLVILQWLVNQLDVAKKYSEPEINRFFLGFHEDYATLRREMIINGLMVREDAVYWRQTAIPISVQ</sequence>
<reference evidence="2" key="1">
    <citation type="submission" date="2020-08" db="EMBL/GenBank/DDBJ databases">
        <title>Novel species isolated from subtropical streams in China.</title>
        <authorList>
            <person name="Lu H."/>
        </authorList>
    </citation>
    <scope>NUCLEOTIDE SEQUENCE</scope>
    <source>
        <strain evidence="2">KACC 12607</strain>
    </source>
</reference>
<name>A0A923HGJ7_9BURK</name>
<proteinExistence type="predicted"/>
<comment type="caution">
    <text evidence="2">The sequence shown here is derived from an EMBL/GenBank/DDBJ whole genome shotgun (WGS) entry which is preliminary data.</text>
</comment>
<evidence type="ECO:0000313" key="2">
    <source>
        <dbReference type="EMBL" id="MBC3861227.1"/>
    </source>
</evidence>
<dbReference type="Pfam" id="PF09860">
    <property type="entry name" value="DUF2087"/>
    <property type="match status" value="1"/>
</dbReference>
<accession>A0A923HGJ7</accession>
<dbReference type="InterPro" id="IPR018656">
    <property type="entry name" value="DUF2087"/>
</dbReference>
<dbReference type="AlphaFoldDB" id="A0A923HGJ7"/>
<protein>
    <submittedName>
        <fullName evidence="2">DUF2087 domain-containing protein</fullName>
    </submittedName>
</protein>
<organism evidence="2 3">
    <name type="scientific">Undibacterium jejuense</name>
    <dbReference type="NCBI Taxonomy" id="1344949"/>
    <lineage>
        <taxon>Bacteria</taxon>
        <taxon>Pseudomonadati</taxon>
        <taxon>Pseudomonadota</taxon>
        <taxon>Betaproteobacteria</taxon>
        <taxon>Burkholderiales</taxon>
        <taxon>Oxalobacteraceae</taxon>
        <taxon>Undibacterium</taxon>
    </lineage>
</organism>
<dbReference type="Proteomes" id="UP000634011">
    <property type="component" value="Unassembled WGS sequence"/>
</dbReference>
<dbReference type="EMBL" id="JACOFV010000002">
    <property type="protein sequence ID" value="MBC3861227.1"/>
    <property type="molecule type" value="Genomic_DNA"/>
</dbReference>
<evidence type="ECO:0000259" key="1">
    <source>
        <dbReference type="Pfam" id="PF09860"/>
    </source>
</evidence>
<feature type="domain" description="DUF2087" evidence="1">
    <location>
        <begin position="206"/>
        <end position="272"/>
    </location>
</feature>
<dbReference type="RefSeq" id="WP_186911157.1">
    <property type="nucleotide sequence ID" value="NZ_JACOFV010000002.1"/>
</dbReference>
<evidence type="ECO:0000313" key="3">
    <source>
        <dbReference type="Proteomes" id="UP000634011"/>
    </source>
</evidence>
<keyword evidence="3" id="KW-1185">Reference proteome</keyword>